<protein>
    <recommendedName>
        <fullName evidence="1">Suppressor of fused-like domain-containing protein</fullName>
    </recommendedName>
</protein>
<gene>
    <name evidence="2" type="ORF">ENKNEFLB_00444</name>
</gene>
<sequence length="203" mass="21799">MGAVRGLQQHAYESYLHDLTGALPERVRARGGDGPGAGDEPGGVVALRFRDLPEPGIQTVFTSGLSRARQAVWTQGRPELVLSVRSADPGWASAVATLAQSMRDVCPFRVGDVIGSRAPLAGDTTMTSWLCFAPAVVPAEARRIEVGDDLPINLQGLYPIHASEADLIAAHGLGPFWDMEWDPYDVGRPPARPGAPTRRGRRR</sequence>
<evidence type="ECO:0000259" key="1">
    <source>
        <dbReference type="Pfam" id="PF05076"/>
    </source>
</evidence>
<dbReference type="EMBL" id="CP075371">
    <property type="protein sequence ID" value="QVT78072.1"/>
    <property type="molecule type" value="Genomic_DNA"/>
</dbReference>
<evidence type="ECO:0000313" key="2">
    <source>
        <dbReference type="EMBL" id="QVT78072.1"/>
    </source>
</evidence>
<accession>A0ABX8ECB1</accession>
<keyword evidence="3" id="KW-1185">Reference proteome</keyword>
<proteinExistence type="predicted"/>
<dbReference type="Pfam" id="PF05076">
    <property type="entry name" value="SUFU"/>
    <property type="match status" value="1"/>
</dbReference>
<name>A0ABX8ECB1_9ACTN</name>
<organism evidence="2 3">
    <name type="scientific">Nocardioides aquaticus</name>
    <dbReference type="NCBI Taxonomy" id="160826"/>
    <lineage>
        <taxon>Bacteria</taxon>
        <taxon>Bacillati</taxon>
        <taxon>Actinomycetota</taxon>
        <taxon>Actinomycetes</taxon>
        <taxon>Propionibacteriales</taxon>
        <taxon>Nocardioidaceae</taxon>
        <taxon>Nocardioides</taxon>
    </lineage>
</organism>
<dbReference type="Proteomes" id="UP000679307">
    <property type="component" value="Chromosome"/>
</dbReference>
<dbReference type="InterPro" id="IPR020941">
    <property type="entry name" value="SUFU-like_domain"/>
</dbReference>
<evidence type="ECO:0000313" key="3">
    <source>
        <dbReference type="Proteomes" id="UP000679307"/>
    </source>
</evidence>
<feature type="domain" description="Suppressor of fused-like" evidence="1">
    <location>
        <begin position="47"/>
        <end position="186"/>
    </location>
</feature>
<reference evidence="2 3" key="1">
    <citation type="submission" date="2021-05" db="EMBL/GenBank/DDBJ databases">
        <title>Complete genome of Nocardioides aquaticus KCTC 9944T isolated from meromictic and hypersaline Ekho Lake, Antarctica.</title>
        <authorList>
            <person name="Hwang K."/>
            <person name="Kim K.M."/>
            <person name="Choe H."/>
        </authorList>
    </citation>
    <scope>NUCLEOTIDE SEQUENCE [LARGE SCALE GENOMIC DNA]</scope>
    <source>
        <strain evidence="2 3">KCTC 9944</strain>
    </source>
</reference>